<keyword evidence="1" id="KW-0472">Membrane</keyword>
<evidence type="ECO:0000313" key="2">
    <source>
        <dbReference type="EMBL" id="MCE8538123.1"/>
    </source>
</evidence>
<accession>A0A9Q3ZMI1</accession>
<reference evidence="2" key="1">
    <citation type="journal article" date="2021" name="Environ. Microbiol.">
        <title>Cryptic niche differentiation of novel sediment ecotypes of Rugeria pomeroyi correlates with nitrate respiration.</title>
        <authorList>
            <person name="Lin X."/>
            <person name="McNichol J."/>
            <person name="Chu X."/>
            <person name="Qian Y."/>
            <person name="Luo H."/>
        </authorList>
    </citation>
    <scope>NUCLEOTIDE SEQUENCE</scope>
    <source>
        <strain evidence="2">SZCCDBB064</strain>
    </source>
</reference>
<sequence length="175" mass="18593">MSFIRPEARAALWRWREVLAGLALTLVGLSWIAGPGGLLGWTGWPVAAAGVALAVVGVQRARFRTGGGGPGIVLLDEGEITYMGPLGGGSVASSEIERLTFDPTATPPHWLLEQKGRDVLAIPVNAEGAEVLFDSFSALPGLRTERMLTALKTEARHAVVIWERTPSRPAALPLH</sequence>
<feature type="transmembrane region" description="Helical" evidence="1">
    <location>
        <begin position="12"/>
        <end position="32"/>
    </location>
</feature>
<protein>
    <submittedName>
        <fullName evidence="2">Uncharacterized protein</fullName>
    </submittedName>
</protein>
<gene>
    <name evidence="2" type="ORF">KBY27_11725</name>
</gene>
<proteinExistence type="predicted"/>
<comment type="caution">
    <text evidence="2">The sequence shown here is derived from an EMBL/GenBank/DDBJ whole genome shotgun (WGS) entry which is preliminary data.</text>
</comment>
<organism evidence="2 3">
    <name type="scientific">Ruegeria pomeroyi</name>
    <dbReference type="NCBI Taxonomy" id="89184"/>
    <lineage>
        <taxon>Bacteria</taxon>
        <taxon>Pseudomonadati</taxon>
        <taxon>Pseudomonadota</taxon>
        <taxon>Alphaproteobacteria</taxon>
        <taxon>Rhodobacterales</taxon>
        <taxon>Roseobacteraceae</taxon>
        <taxon>Ruegeria</taxon>
    </lineage>
</organism>
<evidence type="ECO:0000256" key="1">
    <source>
        <dbReference type="SAM" id="Phobius"/>
    </source>
</evidence>
<name>A0A9Q3ZMI1_9RHOB</name>
<dbReference type="AlphaFoldDB" id="A0A9Q3ZMI1"/>
<keyword evidence="1" id="KW-1133">Transmembrane helix</keyword>
<dbReference type="EMBL" id="JAGQAF010000006">
    <property type="protein sequence ID" value="MCE8538123.1"/>
    <property type="molecule type" value="Genomic_DNA"/>
</dbReference>
<evidence type="ECO:0000313" key="3">
    <source>
        <dbReference type="Proteomes" id="UP000813672"/>
    </source>
</evidence>
<dbReference type="Proteomes" id="UP000813672">
    <property type="component" value="Unassembled WGS sequence"/>
</dbReference>
<feature type="transmembrane region" description="Helical" evidence="1">
    <location>
        <begin position="38"/>
        <end position="58"/>
    </location>
</feature>
<dbReference type="RefSeq" id="WP_234219919.1">
    <property type="nucleotide sequence ID" value="NZ_JAGQAF010000006.1"/>
</dbReference>
<keyword evidence="1" id="KW-0812">Transmembrane</keyword>